<sequence length="235" mass="23077">MAYSWQNKIWYDGTEYWRAYFDGTNKIVFDYSTIIRLSVDPDDWTRNTSADITDIGISTDLSVTGNGSYAHVAYSDGTDVIGVGDGVGLIGVVVAEQVGVTLGVGVIEGEGDGEAVGDGVIEGVGLTGVGVADGVGLIGVGVTEDVGEGVTVGVGVTVGLGVTLGVGDIGVGVTVGLGVTLGVGDIGVGVAEVVGVGVIDGDGVTLGDGVGLIGVGVADGDGVMLGVGEIASIEK</sequence>
<protein>
    <submittedName>
        <fullName evidence="1">Uncharacterized protein</fullName>
    </submittedName>
</protein>
<reference evidence="1" key="1">
    <citation type="journal article" date="2014" name="Front. Microbiol.">
        <title>High frequency of phylogenetically diverse reductive dehalogenase-homologous genes in deep subseafloor sedimentary metagenomes.</title>
        <authorList>
            <person name="Kawai M."/>
            <person name="Futagami T."/>
            <person name="Toyoda A."/>
            <person name="Takaki Y."/>
            <person name="Nishi S."/>
            <person name="Hori S."/>
            <person name="Arai W."/>
            <person name="Tsubouchi T."/>
            <person name="Morono Y."/>
            <person name="Uchiyama I."/>
            <person name="Ito T."/>
            <person name="Fujiyama A."/>
            <person name="Inagaki F."/>
            <person name="Takami H."/>
        </authorList>
    </citation>
    <scope>NUCLEOTIDE SEQUENCE</scope>
    <source>
        <strain evidence="1">Expedition CK06-06</strain>
    </source>
</reference>
<comment type="caution">
    <text evidence="1">The sequence shown here is derived from an EMBL/GenBank/DDBJ whole genome shotgun (WGS) entry which is preliminary data.</text>
</comment>
<organism evidence="1">
    <name type="scientific">marine sediment metagenome</name>
    <dbReference type="NCBI Taxonomy" id="412755"/>
    <lineage>
        <taxon>unclassified sequences</taxon>
        <taxon>metagenomes</taxon>
        <taxon>ecological metagenomes</taxon>
    </lineage>
</organism>
<name>X1B4N5_9ZZZZ</name>
<dbReference type="AlphaFoldDB" id="X1B4N5"/>
<dbReference type="EMBL" id="BART01009347">
    <property type="protein sequence ID" value="GAG66961.1"/>
    <property type="molecule type" value="Genomic_DNA"/>
</dbReference>
<proteinExistence type="predicted"/>
<accession>X1B4N5</accession>
<evidence type="ECO:0000313" key="1">
    <source>
        <dbReference type="EMBL" id="GAG66961.1"/>
    </source>
</evidence>
<gene>
    <name evidence="1" type="ORF">S01H4_20740</name>
</gene>